<reference evidence="1" key="1">
    <citation type="submission" date="2024-06" db="EMBL/GenBank/DDBJ databases">
        <authorList>
            <consortium name="consrtm"/>
            <person name="Uemura M."/>
            <person name="Terahara T."/>
        </authorList>
    </citation>
    <scope>NUCLEOTIDE SEQUENCE</scope>
    <source>
        <strain evidence="1">KM77-8</strain>
    </source>
</reference>
<gene>
    <name evidence="1" type="ORF">SHKM778_47210</name>
</gene>
<accession>A0AAT9HM45</accession>
<organism evidence="1">
    <name type="scientific">Streptomyces haneummycinicus</name>
    <dbReference type="NCBI Taxonomy" id="3074435"/>
    <lineage>
        <taxon>Bacteria</taxon>
        <taxon>Bacillati</taxon>
        <taxon>Actinomycetota</taxon>
        <taxon>Actinomycetes</taxon>
        <taxon>Kitasatosporales</taxon>
        <taxon>Streptomycetaceae</taxon>
        <taxon>Streptomyces</taxon>
    </lineage>
</organism>
<dbReference type="EMBL" id="AP035768">
    <property type="protein sequence ID" value="BFO18333.1"/>
    <property type="molecule type" value="Genomic_DNA"/>
</dbReference>
<proteinExistence type="predicted"/>
<evidence type="ECO:0000313" key="1">
    <source>
        <dbReference type="EMBL" id="BFO18333.1"/>
    </source>
</evidence>
<reference evidence="1" key="2">
    <citation type="submission" date="2024-07" db="EMBL/GenBank/DDBJ databases">
        <title>Streptomyces haneummycinica sp. nov., a new antibiotic-producing actinobacterium isolated from marine sediment.</title>
        <authorList>
            <person name="Uemura M."/>
            <person name="Hamada M."/>
            <person name="Hirano S."/>
            <person name="Kobayashi K."/>
            <person name="Ohshiro T."/>
            <person name="Kobayashi T."/>
            <person name="Terahara T."/>
        </authorList>
    </citation>
    <scope>NUCLEOTIDE SEQUENCE</scope>
    <source>
        <strain evidence="1">KM77-8</strain>
    </source>
</reference>
<protein>
    <submittedName>
        <fullName evidence="1">Uncharacterized protein</fullName>
    </submittedName>
</protein>
<name>A0AAT9HM45_9ACTN</name>
<sequence>MRELTETGSLEDRLCARPPARYVTELFTGLHRWTGRIALRAGSGR</sequence>
<dbReference type="AlphaFoldDB" id="A0AAT9HM45"/>